<comment type="caution">
    <text evidence="1">The sequence shown here is derived from an EMBL/GenBank/DDBJ whole genome shotgun (WGS) entry which is preliminary data.</text>
</comment>
<dbReference type="AlphaFoldDB" id="A0A0F9DQ86"/>
<name>A0A0F9DQ86_9ZZZZ</name>
<protein>
    <submittedName>
        <fullName evidence="1">Uncharacterized protein</fullName>
    </submittedName>
</protein>
<sequence length="106" mass="12067">MSHRPRNLETEAVATARVRVEAARDRLELATQHKRWTDPDRGARATKIAKRLGEVYEELEELLMDAAEYAAHEEVGKLDEVAFMERSLEIAGDAKARAVRAHRRCV</sequence>
<organism evidence="1">
    <name type="scientific">marine sediment metagenome</name>
    <dbReference type="NCBI Taxonomy" id="412755"/>
    <lineage>
        <taxon>unclassified sequences</taxon>
        <taxon>metagenomes</taxon>
        <taxon>ecological metagenomes</taxon>
    </lineage>
</organism>
<evidence type="ECO:0000313" key="1">
    <source>
        <dbReference type="EMBL" id="KKL14108.1"/>
    </source>
</evidence>
<accession>A0A0F9DQ86</accession>
<proteinExistence type="predicted"/>
<gene>
    <name evidence="1" type="ORF">LCGC14_2519080</name>
</gene>
<dbReference type="EMBL" id="LAZR01040595">
    <property type="protein sequence ID" value="KKL14108.1"/>
    <property type="molecule type" value="Genomic_DNA"/>
</dbReference>
<reference evidence="1" key="1">
    <citation type="journal article" date="2015" name="Nature">
        <title>Complex archaea that bridge the gap between prokaryotes and eukaryotes.</title>
        <authorList>
            <person name="Spang A."/>
            <person name="Saw J.H."/>
            <person name="Jorgensen S.L."/>
            <person name="Zaremba-Niedzwiedzka K."/>
            <person name="Martijn J."/>
            <person name="Lind A.E."/>
            <person name="van Eijk R."/>
            <person name="Schleper C."/>
            <person name="Guy L."/>
            <person name="Ettema T.J."/>
        </authorList>
    </citation>
    <scope>NUCLEOTIDE SEQUENCE</scope>
</reference>